<dbReference type="KEGG" id="swp:swp_0887"/>
<keyword evidence="1" id="KW-1133">Transmembrane helix</keyword>
<dbReference type="RefSeq" id="WP_020911074.1">
    <property type="nucleotide sequence ID" value="NC_011566.1"/>
</dbReference>
<dbReference type="EMBL" id="CP000472">
    <property type="protein sequence ID" value="ACJ27695.1"/>
    <property type="molecule type" value="Genomic_DNA"/>
</dbReference>
<gene>
    <name evidence="2" type="ordered locus">swp_0887</name>
</gene>
<evidence type="ECO:0000313" key="2">
    <source>
        <dbReference type="EMBL" id="ACJ27695.1"/>
    </source>
</evidence>
<dbReference type="OrthoDB" id="6272855at2"/>
<dbReference type="AlphaFoldDB" id="B8CJZ2"/>
<keyword evidence="1" id="KW-0472">Membrane</keyword>
<dbReference type="HOGENOM" id="CLU_2810048_0_0_6"/>
<reference evidence="2 3" key="1">
    <citation type="journal article" date="2008" name="PLoS ONE">
        <title>Environmental adaptation: genomic analysis of the piezotolerant and psychrotolerant deep-sea iron reducing bacterium Shewanella piezotolerans WP3.</title>
        <authorList>
            <person name="Wang F."/>
            <person name="Wang J."/>
            <person name="Jian H."/>
            <person name="Zhang B."/>
            <person name="Li S."/>
            <person name="Wang F."/>
            <person name="Zeng X."/>
            <person name="Gao L."/>
            <person name="Bartlett D.H."/>
            <person name="Yu J."/>
            <person name="Hu S."/>
            <person name="Xiao X."/>
        </authorList>
    </citation>
    <scope>NUCLEOTIDE SEQUENCE [LARGE SCALE GENOMIC DNA]</scope>
    <source>
        <strain evidence="3">WP3 / JCM 13877</strain>
    </source>
</reference>
<dbReference type="STRING" id="225849.swp_0887"/>
<keyword evidence="3" id="KW-1185">Reference proteome</keyword>
<feature type="transmembrane region" description="Helical" evidence="1">
    <location>
        <begin position="43"/>
        <end position="62"/>
    </location>
</feature>
<proteinExistence type="predicted"/>
<evidence type="ECO:0000313" key="3">
    <source>
        <dbReference type="Proteomes" id="UP000000753"/>
    </source>
</evidence>
<name>B8CJZ2_SHEPW</name>
<sequence>MPTTDKGKKELLTSKYASFELNDLLEMQTEFALIESVSQSKTLTAMLCIGIAFFSAFGLFLLHMAPS</sequence>
<organism evidence="2 3">
    <name type="scientific">Shewanella piezotolerans (strain WP3 / JCM 13877)</name>
    <dbReference type="NCBI Taxonomy" id="225849"/>
    <lineage>
        <taxon>Bacteria</taxon>
        <taxon>Pseudomonadati</taxon>
        <taxon>Pseudomonadota</taxon>
        <taxon>Gammaproteobacteria</taxon>
        <taxon>Alteromonadales</taxon>
        <taxon>Shewanellaceae</taxon>
        <taxon>Shewanella</taxon>
    </lineage>
</organism>
<dbReference type="Proteomes" id="UP000000753">
    <property type="component" value="Chromosome"/>
</dbReference>
<protein>
    <submittedName>
        <fullName evidence="2">Uncharacterized protein</fullName>
    </submittedName>
</protein>
<accession>B8CJZ2</accession>
<keyword evidence="1" id="KW-0812">Transmembrane</keyword>
<evidence type="ECO:0000256" key="1">
    <source>
        <dbReference type="SAM" id="Phobius"/>
    </source>
</evidence>